<dbReference type="PANTHER" id="PTHR37984:SF5">
    <property type="entry name" value="PROTEIN NYNRIN-LIKE"/>
    <property type="match status" value="1"/>
</dbReference>
<dbReference type="PANTHER" id="PTHR37984">
    <property type="entry name" value="PROTEIN CBG26694"/>
    <property type="match status" value="1"/>
</dbReference>
<dbReference type="AlphaFoldDB" id="A0A1B6FIV8"/>
<dbReference type="InterPro" id="IPR000477">
    <property type="entry name" value="RT_dom"/>
</dbReference>
<evidence type="ECO:0000313" key="7">
    <source>
        <dbReference type="EMBL" id="JAS49903.1"/>
    </source>
</evidence>
<reference evidence="7" key="1">
    <citation type="submission" date="2015-11" db="EMBL/GenBank/DDBJ databases">
        <title>De novo transcriptome assembly of four potential Pierce s Disease insect vectors from Arizona vineyards.</title>
        <authorList>
            <person name="Tassone E.E."/>
        </authorList>
    </citation>
    <scope>NUCLEOTIDE SEQUENCE</scope>
</reference>
<dbReference type="EMBL" id="GECZ01019866">
    <property type="protein sequence ID" value="JAS49903.1"/>
    <property type="molecule type" value="Transcribed_RNA"/>
</dbReference>
<keyword evidence="4" id="KW-0255">Endonuclease</keyword>
<accession>A0A1B6FIV8</accession>
<dbReference type="EMBL" id="GECZ01032158">
    <property type="protein sequence ID" value="JAS37611.1"/>
    <property type="molecule type" value="Transcribed_RNA"/>
</dbReference>
<dbReference type="CDD" id="cd01647">
    <property type="entry name" value="RT_LTR"/>
    <property type="match status" value="1"/>
</dbReference>
<dbReference type="GO" id="GO:0016779">
    <property type="term" value="F:nucleotidyltransferase activity"/>
    <property type="evidence" value="ECO:0007669"/>
    <property type="project" value="UniProtKB-KW"/>
</dbReference>
<keyword evidence="2" id="KW-0548">Nucleotidyltransferase</keyword>
<feature type="domain" description="Reverse transcriptase" evidence="5">
    <location>
        <begin position="195"/>
        <end position="352"/>
    </location>
</feature>
<evidence type="ECO:0000256" key="1">
    <source>
        <dbReference type="ARBA" id="ARBA00022679"/>
    </source>
</evidence>
<evidence type="ECO:0000313" key="6">
    <source>
        <dbReference type="EMBL" id="JAS37611.1"/>
    </source>
</evidence>
<dbReference type="FunFam" id="3.30.70.270:FF:000023">
    <property type="entry name" value="Pol"/>
    <property type="match status" value="1"/>
</dbReference>
<name>A0A1B6FIV8_9HEMI</name>
<dbReference type="InterPro" id="IPR021109">
    <property type="entry name" value="Peptidase_aspartic_dom_sf"/>
</dbReference>
<dbReference type="Pfam" id="PF00078">
    <property type="entry name" value="RVT_1"/>
    <property type="match status" value="1"/>
</dbReference>
<dbReference type="GO" id="GO:0004519">
    <property type="term" value="F:endonuclease activity"/>
    <property type="evidence" value="ECO:0007669"/>
    <property type="project" value="UniProtKB-KW"/>
</dbReference>
<gene>
    <name evidence="6" type="ORF">g.40730</name>
    <name evidence="7" type="ORF">g.40742</name>
</gene>
<keyword evidence="3" id="KW-0540">Nuclease</keyword>
<keyword evidence="4" id="KW-0378">Hydrolase</keyword>
<dbReference type="InterPro" id="IPR050951">
    <property type="entry name" value="Retrovirus_Pol_polyprotein"/>
</dbReference>
<dbReference type="Gene3D" id="3.30.70.270">
    <property type="match status" value="2"/>
</dbReference>
<organism evidence="7">
    <name type="scientific">Cuerna arida</name>
    <dbReference type="NCBI Taxonomy" id="1464854"/>
    <lineage>
        <taxon>Eukaryota</taxon>
        <taxon>Metazoa</taxon>
        <taxon>Ecdysozoa</taxon>
        <taxon>Arthropoda</taxon>
        <taxon>Hexapoda</taxon>
        <taxon>Insecta</taxon>
        <taxon>Pterygota</taxon>
        <taxon>Neoptera</taxon>
        <taxon>Paraneoptera</taxon>
        <taxon>Hemiptera</taxon>
        <taxon>Auchenorrhyncha</taxon>
        <taxon>Membracoidea</taxon>
        <taxon>Cicadellidae</taxon>
        <taxon>Cicadellinae</taxon>
        <taxon>Proconiini</taxon>
        <taxon>Cuerna</taxon>
    </lineage>
</organism>
<evidence type="ECO:0000256" key="2">
    <source>
        <dbReference type="ARBA" id="ARBA00022695"/>
    </source>
</evidence>
<protein>
    <recommendedName>
        <fullName evidence="5">Reverse transcriptase domain-containing protein</fullName>
    </recommendedName>
</protein>
<dbReference type="SUPFAM" id="SSF56672">
    <property type="entry name" value="DNA/RNA polymerases"/>
    <property type="match status" value="1"/>
</dbReference>
<evidence type="ECO:0000259" key="5">
    <source>
        <dbReference type="Pfam" id="PF00078"/>
    </source>
</evidence>
<dbReference type="Gene3D" id="3.10.10.10">
    <property type="entry name" value="HIV Type 1 Reverse Transcriptase, subunit A, domain 1"/>
    <property type="match status" value="1"/>
</dbReference>
<evidence type="ECO:0000256" key="3">
    <source>
        <dbReference type="ARBA" id="ARBA00022722"/>
    </source>
</evidence>
<dbReference type="SUPFAM" id="SSF50630">
    <property type="entry name" value="Acid proteases"/>
    <property type="match status" value="1"/>
</dbReference>
<dbReference type="GO" id="GO:0071897">
    <property type="term" value="P:DNA biosynthetic process"/>
    <property type="evidence" value="ECO:0007669"/>
    <property type="project" value="UniProtKB-ARBA"/>
</dbReference>
<evidence type="ECO:0000256" key="4">
    <source>
        <dbReference type="ARBA" id="ARBA00022759"/>
    </source>
</evidence>
<keyword evidence="1" id="KW-0808">Transferase</keyword>
<proteinExistence type="predicted"/>
<sequence length="444" mass="50636">MMVELQLDGQSARLEFDTKAAVSTMSLRTFQKLLPKKKLLPTNPKLRTYTNEVIEPVGVCNVTVKHGNKSSRGDLYVIPLRVDSIMGREWIRTLDLSWADITCNKVSIDKKNTPPLNALLTEYADIFKDDVGDIPDFRFSLKLKDNTQPIFRRPRSVPYAIISKVEEEIKRLEAAGIIEKVSHSDWGTPVVHVVKPNGTIRLCVDYKSTLNPHLKDEHYPVPRIEDIFACMSGGKYFCTLDVRQAYLYVSMDDESAKLQSISTHLGTFKVKRLMFGVKVAPSTWQKVIDQALAGLEGVSCFYDDLKVQGSTFEETLFRLKAVFERLRKYNIRLNREKCKFFNQSIKYLGHIIDADGQHKDPEKVAAILEAPNPKDVSELRTFLGMANYYNKFILGMANILHPLHQLLHKGHKYQWTNDCNTAFSMIKKKIASDQVLTSFDPTLL</sequence>
<dbReference type="InterPro" id="IPR043128">
    <property type="entry name" value="Rev_trsase/Diguanyl_cyclase"/>
</dbReference>
<dbReference type="InterPro" id="IPR043502">
    <property type="entry name" value="DNA/RNA_pol_sf"/>
</dbReference>
<dbReference type="Gene3D" id="2.40.70.10">
    <property type="entry name" value="Acid Proteases"/>
    <property type="match status" value="1"/>
</dbReference>